<evidence type="ECO:0000256" key="6">
    <source>
        <dbReference type="ARBA" id="ARBA00022741"/>
    </source>
</evidence>
<comment type="function">
    <text evidence="10">Catalyzes the condensation of 2 ATP molecules into cyclic di-AMP (c-di-AMP), a second messenger used to regulate differing processes in different bacteria.</text>
</comment>
<protein>
    <recommendedName>
        <fullName evidence="10">Diadenylate cyclase</fullName>
        <shortName evidence="10">DAC</shortName>
        <ecNumber evidence="10">2.7.7.85</ecNumber>
    </recommendedName>
    <alternativeName>
        <fullName evidence="10">Cyclic-di-AMP synthase</fullName>
        <shortName evidence="10">c-di-AMP synthase</shortName>
    </alternativeName>
</protein>
<dbReference type="GO" id="GO:0005524">
    <property type="term" value="F:ATP binding"/>
    <property type="evidence" value="ECO:0007669"/>
    <property type="project" value="UniProtKB-UniRule"/>
</dbReference>
<dbReference type="PANTHER" id="PTHR34185:SF1">
    <property type="entry name" value="DIADENYLATE CYCLASE"/>
    <property type="match status" value="1"/>
</dbReference>
<dbReference type="EMBL" id="DXAW01000033">
    <property type="protein sequence ID" value="HIZ85194.1"/>
    <property type="molecule type" value="Genomic_DNA"/>
</dbReference>
<gene>
    <name evidence="12" type="primary">cdaA</name>
    <name evidence="10" type="synonym">dacA</name>
    <name evidence="12" type="ORF">IAC04_01745</name>
</gene>
<dbReference type="EC" id="2.7.7.85" evidence="10"/>
<keyword evidence="6 10" id="KW-0547">Nucleotide-binding</keyword>
<comment type="catalytic activity">
    <reaction evidence="1 10">
        <text>2 ATP = 3',3'-c-di-AMP + 2 diphosphate</text>
        <dbReference type="Rhea" id="RHEA:35655"/>
        <dbReference type="ChEBI" id="CHEBI:30616"/>
        <dbReference type="ChEBI" id="CHEBI:33019"/>
        <dbReference type="ChEBI" id="CHEBI:71500"/>
        <dbReference type="EC" id="2.7.7.85"/>
    </reaction>
</comment>
<dbReference type="PANTHER" id="PTHR34185">
    <property type="entry name" value="DIADENYLATE CYCLASE"/>
    <property type="match status" value="1"/>
</dbReference>
<dbReference type="InterPro" id="IPR036888">
    <property type="entry name" value="DNA_integrity_DisA_N_sf"/>
</dbReference>
<feature type="transmembrane region" description="Helical" evidence="10">
    <location>
        <begin position="6"/>
        <end position="26"/>
    </location>
</feature>
<evidence type="ECO:0000256" key="5">
    <source>
        <dbReference type="ARBA" id="ARBA00022695"/>
    </source>
</evidence>
<feature type="transmembrane region" description="Helical" evidence="10">
    <location>
        <begin position="57"/>
        <end position="78"/>
    </location>
</feature>
<evidence type="ECO:0000256" key="10">
    <source>
        <dbReference type="HAMAP-Rule" id="MF_01499"/>
    </source>
</evidence>
<keyword evidence="8 10" id="KW-1133">Transmembrane helix</keyword>
<dbReference type="Pfam" id="PF19293">
    <property type="entry name" value="CdaA_N"/>
    <property type="match status" value="1"/>
</dbReference>
<keyword evidence="3 10" id="KW-0808">Transferase</keyword>
<dbReference type="InterPro" id="IPR045585">
    <property type="entry name" value="CdaA_N"/>
</dbReference>
<dbReference type="InterPro" id="IPR050338">
    <property type="entry name" value="DisA"/>
</dbReference>
<dbReference type="SUPFAM" id="SSF143597">
    <property type="entry name" value="YojJ-like"/>
    <property type="match status" value="1"/>
</dbReference>
<dbReference type="InterPro" id="IPR034701">
    <property type="entry name" value="CdaA"/>
</dbReference>
<dbReference type="InterPro" id="IPR014046">
    <property type="entry name" value="C-di-AMP_synthase"/>
</dbReference>
<sequence length="264" mass="29386">MFDFINISVIDIIDIALVGLLIYQMMRIIRGTSVFNIVAGILLIYLVWVVVKALNMKLLSSILGQILGVGVIALIVIFQPEIRRFLLHIGSKYLSSSRNNKLTRLLFGRSEKEMQATSLDEIAQACRRMADTRTGALIVLQHTSSLEFVTETGDRIDAAVNRRLIENIFYKNTPLHDGAMVIDADRIIAARCTLPIVDNPDIPPQYGMRHRAAVSITQDTDADAIVVSEETGNISYVSGGEMKTITSMSELKLSIENSYRKENV</sequence>
<comment type="similarity">
    <text evidence="10">Belongs to the adenylate cyclase family. DacA/CdaA subfamily.</text>
</comment>
<dbReference type="GO" id="GO:0006171">
    <property type="term" value="P:cAMP biosynthetic process"/>
    <property type="evidence" value="ECO:0007669"/>
    <property type="project" value="InterPro"/>
</dbReference>
<evidence type="ECO:0000256" key="3">
    <source>
        <dbReference type="ARBA" id="ARBA00022679"/>
    </source>
</evidence>
<reference evidence="12" key="1">
    <citation type="journal article" date="2021" name="PeerJ">
        <title>Extensive microbial diversity within the chicken gut microbiome revealed by metagenomics and culture.</title>
        <authorList>
            <person name="Gilroy R."/>
            <person name="Ravi A."/>
            <person name="Getino M."/>
            <person name="Pursley I."/>
            <person name="Horton D.L."/>
            <person name="Alikhan N.F."/>
            <person name="Baker D."/>
            <person name="Gharbi K."/>
            <person name="Hall N."/>
            <person name="Watson M."/>
            <person name="Adriaenssens E.M."/>
            <person name="Foster-Nyarko E."/>
            <person name="Jarju S."/>
            <person name="Secka A."/>
            <person name="Antonio M."/>
            <person name="Oren A."/>
            <person name="Chaudhuri R.R."/>
            <person name="La Ragione R."/>
            <person name="Hildebrand F."/>
            <person name="Pallen M.J."/>
        </authorList>
    </citation>
    <scope>NUCLEOTIDE SEQUENCE</scope>
    <source>
        <strain evidence="12">Gambia16-554</strain>
    </source>
</reference>
<dbReference type="Proteomes" id="UP000824115">
    <property type="component" value="Unassembled WGS sequence"/>
</dbReference>
<comment type="caution">
    <text evidence="12">The sequence shown here is derived from an EMBL/GenBank/DDBJ whole genome shotgun (WGS) entry which is preliminary data.</text>
</comment>
<feature type="domain" description="DAC" evidence="11">
    <location>
        <begin position="79"/>
        <end position="250"/>
    </location>
</feature>
<evidence type="ECO:0000256" key="2">
    <source>
        <dbReference type="ARBA" id="ARBA00022475"/>
    </source>
</evidence>
<dbReference type="Pfam" id="PF02457">
    <property type="entry name" value="DAC"/>
    <property type="match status" value="1"/>
</dbReference>
<keyword evidence="7 10" id="KW-0067">ATP-binding</keyword>
<keyword evidence="4 10" id="KW-0812">Transmembrane</keyword>
<evidence type="ECO:0000256" key="9">
    <source>
        <dbReference type="ARBA" id="ARBA00023136"/>
    </source>
</evidence>
<evidence type="ECO:0000256" key="7">
    <source>
        <dbReference type="ARBA" id="ARBA00022840"/>
    </source>
</evidence>
<evidence type="ECO:0000259" key="11">
    <source>
        <dbReference type="PROSITE" id="PS51794"/>
    </source>
</evidence>
<evidence type="ECO:0000313" key="12">
    <source>
        <dbReference type="EMBL" id="HIZ85194.1"/>
    </source>
</evidence>
<feature type="transmembrane region" description="Helical" evidence="10">
    <location>
        <begin position="33"/>
        <end position="51"/>
    </location>
</feature>
<dbReference type="GO" id="GO:0004016">
    <property type="term" value="F:adenylate cyclase activity"/>
    <property type="evidence" value="ECO:0007669"/>
    <property type="project" value="UniProtKB-UniRule"/>
</dbReference>
<keyword evidence="9 10" id="KW-0472">Membrane</keyword>
<organism evidence="12 13">
    <name type="scientific">Candidatus Coprenecus stercoravium</name>
    <dbReference type="NCBI Taxonomy" id="2840735"/>
    <lineage>
        <taxon>Bacteria</taxon>
        <taxon>Pseudomonadati</taxon>
        <taxon>Bacteroidota</taxon>
        <taxon>Bacteroidia</taxon>
        <taxon>Bacteroidales</taxon>
        <taxon>Rikenellaceae</taxon>
        <taxon>Rikenellaceae incertae sedis</taxon>
        <taxon>Candidatus Coprenecus</taxon>
    </lineage>
</organism>
<dbReference type="PIRSF" id="PIRSF004793">
    <property type="entry name" value="UCP004793"/>
    <property type="match status" value="1"/>
</dbReference>
<comment type="caution">
    <text evidence="10">Lacks conserved residue(s) required for the propagation of feature annotation.</text>
</comment>
<dbReference type="AlphaFoldDB" id="A0A9D2GQP6"/>
<evidence type="ECO:0000256" key="8">
    <source>
        <dbReference type="ARBA" id="ARBA00022989"/>
    </source>
</evidence>
<dbReference type="InterPro" id="IPR003390">
    <property type="entry name" value="DNA_integrity_scan_DisA_N"/>
</dbReference>
<evidence type="ECO:0000256" key="4">
    <source>
        <dbReference type="ARBA" id="ARBA00022692"/>
    </source>
</evidence>
<keyword evidence="5 10" id="KW-0548">Nucleotidyltransferase</keyword>
<accession>A0A9D2GQP6</accession>
<dbReference type="HAMAP" id="MF_01499">
    <property type="entry name" value="DacA"/>
    <property type="match status" value="1"/>
</dbReference>
<evidence type="ECO:0000313" key="13">
    <source>
        <dbReference type="Proteomes" id="UP000824115"/>
    </source>
</evidence>
<dbReference type="GO" id="GO:0106408">
    <property type="term" value="F:diadenylate cyclase activity"/>
    <property type="evidence" value="ECO:0007669"/>
    <property type="project" value="UniProtKB-EC"/>
</dbReference>
<dbReference type="PROSITE" id="PS51794">
    <property type="entry name" value="DAC"/>
    <property type="match status" value="1"/>
</dbReference>
<dbReference type="Gene3D" id="3.40.1700.10">
    <property type="entry name" value="DNA integrity scanning protein, DisA, N-terminal domain"/>
    <property type="match status" value="1"/>
</dbReference>
<name>A0A9D2GQP6_9BACT</name>
<dbReference type="NCBIfam" id="TIGR00159">
    <property type="entry name" value="diadenylate cyclase CdaA"/>
    <property type="match status" value="1"/>
</dbReference>
<evidence type="ECO:0000256" key="1">
    <source>
        <dbReference type="ARBA" id="ARBA00000877"/>
    </source>
</evidence>
<reference evidence="12" key="2">
    <citation type="submission" date="2021-04" db="EMBL/GenBank/DDBJ databases">
        <authorList>
            <person name="Gilroy R."/>
        </authorList>
    </citation>
    <scope>NUCLEOTIDE SEQUENCE</scope>
    <source>
        <strain evidence="12">Gambia16-554</strain>
    </source>
</reference>
<comment type="subunit">
    <text evidence="10">Probably a homodimer.</text>
</comment>
<keyword evidence="2 10" id="KW-1003">Cell membrane</keyword>
<proteinExistence type="inferred from homology"/>